<comment type="caution">
    <text evidence="1">The sequence shown here is derived from an EMBL/GenBank/DDBJ whole genome shotgun (WGS) entry which is preliminary data.</text>
</comment>
<reference evidence="1" key="1">
    <citation type="submission" date="2019-04" db="EMBL/GenBank/DDBJ databases">
        <title>Microbes associate with the intestines of laboratory mice.</title>
        <authorList>
            <person name="Navarre W."/>
            <person name="Wong E."/>
            <person name="Huang K."/>
            <person name="Tropini C."/>
            <person name="Ng K."/>
            <person name="Yu B."/>
        </authorList>
    </citation>
    <scope>NUCLEOTIDE SEQUENCE</scope>
    <source>
        <strain evidence="1">NM09_H32</strain>
    </source>
</reference>
<keyword evidence="2" id="KW-1185">Reference proteome</keyword>
<accession>A0AC61R7F9</accession>
<sequence>MGFLSFFLCVFKENCYNRAETFQTSRSTGLHFFIRDMEILSFILNHYPRKEFHSFMSNKDISQKALLRVPTVLASLINLLLYDNKPVIQPSQIRYLSISQPFLLDKRFHPLYHDVCVLVMGSKNNRPFIFCIENQTKADRMMPIRCFCYMGAVFLWQMRQIKATKRKKDPVIPLTHLIPCVLFTFHYDRFAWQPKSFAQLFHFDAYPDLKPFLFDYKMNIENISCWSREKIESISSDFRIIADYCAQMRQSHGKQYIPPTHWKIEYIEETLMTLAALSNDKEMKKAFYEYLEQFQPDDSKGEQTMASVINNIIQKGKAEGRREAEKQWYKEKNALNKEKIALNKERNALKTENGEMISTFVIIAQKLMLNHGLSARQACDQLGYSANIRKKVLPFLIS</sequence>
<gene>
    <name evidence="1" type="ORF">E5336_05500</name>
</gene>
<evidence type="ECO:0000313" key="1">
    <source>
        <dbReference type="EMBL" id="TGY66118.1"/>
    </source>
</evidence>
<dbReference type="EMBL" id="SRYG01000009">
    <property type="protein sequence ID" value="TGY66118.1"/>
    <property type="molecule type" value="Genomic_DNA"/>
</dbReference>
<protein>
    <submittedName>
        <fullName evidence="1">Uncharacterized protein</fullName>
    </submittedName>
</protein>
<dbReference type="Proteomes" id="UP000308836">
    <property type="component" value="Unassembled WGS sequence"/>
</dbReference>
<evidence type="ECO:0000313" key="2">
    <source>
        <dbReference type="Proteomes" id="UP000308836"/>
    </source>
</evidence>
<organism evidence="1 2">
    <name type="scientific">Dubosiella muris</name>
    <dbReference type="NCBI Taxonomy" id="3038133"/>
    <lineage>
        <taxon>Bacteria</taxon>
        <taxon>Bacillati</taxon>
        <taxon>Bacillota</taxon>
        <taxon>Erysipelotrichia</taxon>
        <taxon>Erysipelotrichales</taxon>
        <taxon>Erysipelotrichaceae</taxon>
        <taxon>Dubosiella</taxon>
    </lineage>
</organism>
<proteinExistence type="predicted"/>
<name>A0AC61R7F9_9FIRM</name>